<dbReference type="PANTHER" id="PTHR30383">
    <property type="entry name" value="THIOESTERASE 1/PROTEASE 1/LYSOPHOSPHOLIPASE L1"/>
    <property type="match status" value="1"/>
</dbReference>
<proteinExistence type="predicted"/>
<feature type="chain" id="PRO_5015121620" evidence="1">
    <location>
        <begin position="22"/>
        <end position="221"/>
    </location>
</feature>
<dbReference type="InterPro" id="IPR051532">
    <property type="entry name" value="Ester_Hydrolysis_Enzymes"/>
</dbReference>
<dbReference type="EMBL" id="PYAW01000005">
    <property type="protein sequence ID" value="PSL44776.1"/>
    <property type="molecule type" value="Genomic_DNA"/>
</dbReference>
<evidence type="ECO:0000313" key="4">
    <source>
        <dbReference type="Proteomes" id="UP000240971"/>
    </source>
</evidence>
<dbReference type="InterPro" id="IPR036514">
    <property type="entry name" value="SGNH_hydro_sf"/>
</dbReference>
<name>A0A2P8HEY9_CHINA</name>
<comment type="caution">
    <text evidence="3">The sequence shown here is derived from an EMBL/GenBank/DDBJ whole genome shotgun (WGS) entry which is preliminary data.</text>
</comment>
<dbReference type="Proteomes" id="UP000240971">
    <property type="component" value="Unassembled WGS sequence"/>
</dbReference>
<dbReference type="SUPFAM" id="SSF52266">
    <property type="entry name" value="SGNH hydrolase"/>
    <property type="match status" value="1"/>
</dbReference>
<keyword evidence="1" id="KW-0732">Signal</keyword>
<dbReference type="RefSeq" id="WP_106530213.1">
    <property type="nucleotide sequence ID" value="NZ_PYAW01000005.1"/>
</dbReference>
<dbReference type="GO" id="GO:0004622">
    <property type="term" value="F:phosphatidylcholine lysophospholipase activity"/>
    <property type="evidence" value="ECO:0007669"/>
    <property type="project" value="TreeGrafter"/>
</dbReference>
<dbReference type="InterPro" id="IPR013830">
    <property type="entry name" value="SGNH_hydro"/>
</dbReference>
<dbReference type="PANTHER" id="PTHR30383:SF5">
    <property type="entry name" value="SGNH HYDROLASE-TYPE ESTERASE DOMAIN-CONTAINING PROTEIN"/>
    <property type="match status" value="1"/>
</dbReference>
<reference evidence="3 4" key="1">
    <citation type="submission" date="2018-03" db="EMBL/GenBank/DDBJ databases">
        <title>Genomic Encyclopedia of Archaeal and Bacterial Type Strains, Phase II (KMG-II): from individual species to whole genera.</title>
        <authorList>
            <person name="Goeker M."/>
        </authorList>
    </citation>
    <scope>NUCLEOTIDE SEQUENCE [LARGE SCALE GENOMIC DNA]</scope>
    <source>
        <strain evidence="3 4">DSM 24859</strain>
    </source>
</reference>
<keyword evidence="4" id="KW-1185">Reference proteome</keyword>
<gene>
    <name evidence="3" type="ORF">CLV51_105148</name>
</gene>
<evidence type="ECO:0000259" key="2">
    <source>
        <dbReference type="Pfam" id="PF13472"/>
    </source>
</evidence>
<dbReference type="AlphaFoldDB" id="A0A2P8HEY9"/>
<sequence>MKKYFCLLLFTLLGFTGYLSAQSKPSFQSDIQTILNYDKIYAPPEHPILFIGSSSIRKWDDLESVFSKYVVLNRGFGGALTNDVTYYANKIIFPYHPRQIVIYVGENDLPDAGTTADIIFSRFKNLYATIRSQLPKVPIIYISIKPSPVREAFFAKAQQTNKLIKTFLATEKNTVFIDVYSLMLDKEGKPRRELFIGDMLHMNKKGYAIWEKVVEPHLVEK</sequence>
<protein>
    <submittedName>
        <fullName evidence="3">Lysophospholipase L1-like esterase</fullName>
    </submittedName>
</protein>
<evidence type="ECO:0000256" key="1">
    <source>
        <dbReference type="SAM" id="SignalP"/>
    </source>
</evidence>
<dbReference type="Gene3D" id="3.40.50.1110">
    <property type="entry name" value="SGNH hydrolase"/>
    <property type="match status" value="1"/>
</dbReference>
<dbReference type="Pfam" id="PF13472">
    <property type="entry name" value="Lipase_GDSL_2"/>
    <property type="match status" value="1"/>
</dbReference>
<feature type="signal peptide" evidence="1">
    <location>
        <begin position="1"/>
        <end position="21"/>
    </location>
</feature>
<organism evidence="3 4">
    <name type="scientific">Chitinophaga niastensis</name>
    <dbReference type="NCBI Taxonomy" id="536980"/>
    <lineage>
        <taxon>Bacteria</taxon>
        <taxon>Pseudomonadati</taxon>
        <taxon>Bacteroidota</taxon>
        <taxon>Chitinophagia</taxon>
        <taxon>Chitinophagales</taxon>
        <taxon>Chitinophagaceae</taxon>
        <taxon>Chitinophaga</taxon>
    </lineage>
</organism>
<evidence type="ECO:0000313" key="3">
    <source>
        <dbReference type="EMBL" id="PSL44776.1"/>
    </source>
</evidence>
<accession>A0A2P8HEY9</accession>
<feature type="domain" description="SGNH hydrolase-type esterase" evidence="2">
    <location>
        <begin position="61"/>
        <end position="209"/>
    </location>
</feature>
<dbReference type="OrthoDB" id="9790057at2"/>